<evidence type="ECO:0000256" key="2">
    <source>
        <dbReference type="ARBA" id="ARBA00004286"/>
    </source>
</evidence>
<accession>E9FS50</accession>
<dbReference type="GO" id="GO:0005634">
    <property type="term" value="C:nucleus"/>
    <property type="evidence" value="ECO:0000318"/>
    <property type="project" value="GO_Central"/>
</dbReference>
<keyword evidence="12" id="KW-0234">DNA repair</keyword>
<evidence type="ECO:0000256" key="8">
    <source>
        <dbReference type="ARBA" id="ARBA00022737"/>
    </source>
</evidence>
<dbReference type="FunFam" id="2.130.10.10:FF:000161">
    <property type="entry name" value="DNA damage-binding protein 2"/>
    <property type="match status" value="1"/>
</dbReference>
<dbReference type="GO" id="GO:0005694">
    <property type="term" value="C:chromosome"/>
    <property type="evidence" value="ECO:0007669"/>
    <property type="project" value="UniProtKB-SubCell"/>
</dbReference>
<dbReference type="SUPFAM" id="SSF50978">
    <property type="entry name" value="WD40 repeat-like"/>
    <property type="match status" value="1"/>
</dbReference>
<evidence type="ECO:0000256" key="1">
    <source>
        <dbReference type="ARBA" id="ARBA00004123"/>
    </source>
</evidence>
<dbReference type="GO" id="GO:0006281">
    <property type="term" value="P:DNA repair"/>
    <property type="evidence" value="ECO:0000318"/>
    <property type="project" value="GO_Central"/>
</dbReference>
<dbReference type="KEGG" id="dpx:DAPPUDRAFT_39221"/>
<feature type="compositionally biased region" description="Basic residues" evidence="16">
    <location>
        <begin position="370"/>
        <end position="382"/>
    </location>
</feature>
<evidence type="ECO:0000256" key="9">
    <source>
        <dbReference type="ARBA" id="ARBA00022763"/>
    </source>
</evidence>
<evidence type="ECO:0000256" key="16">
    <source>
        <dbReference type="SAM" id="MobiDB-lite"/>
    </source>
</evidence>
<keyword evidence="8" id="KW-0677">Repeat</keyword>
<dbReference type="GO" id="GO:0080008">
    <property type="term" value="C:Cul4-RING E3 ubiquitin ligase complex"/>
    <property type="evidence" value="ECO:0007669"/>
    <property type="project" value="InterPro"/>
</dbReference>
<gene>
    <name evidence="17" type="ORF">DAPPUDRAFT_39221</name>
</gene>
<evidence type="ECO:0000313" key="17">
    <source>
        <dbReference type="EMBL" id="EFX89970.1"/>
    </source>
</evidence>
<dbReference type="GO" id="GO:0003684">
    <property type="term" value="F:damaged DNA binding"/>
    <property type="evidence" value="ECO:0007669"/>
    <property type="project" value="InterPro"/>
</dbReference>
<dbReference type="InterPro" id="IPR033312">
    <property type="entry name" value="DDB2"/>
</dbReference>
<dbReference type="GO" id="GO:0009411">
    <property type="term" value="P:response to UV"/>
    <property type="evidence" value="ECO:0000318"/>
    <property type="project" value="GO_Central"/>
</dbReference>
<dbReference type="OrthoDB" id="9890280at2759"/>
<evidence type="ECO:0000256" key="7">
    <source>
        <dbReference type="ARBA" id="ARBA00022574"/>
    </source>
</evidence>
<dbReference type="EMBL" id="GL732523">
    <property type="protein sequence ID" value="EFX89970.1"/>
    <property type="molecule type" value="Genomic_DNA"/>
</dbReference>
<evidence type="ECO:0000256" key="10">
    <source>
        <dbReference type="ARBA" id="ARBA00022786"/>
    </source>
</evidence>
<dbReference type="HOGENOM" id="CLU_036401_1_0_1"/>
<dbReference type="InterPro" id="IPR015943">
    <property type="entry name" value="WD40/YVTN_repeat-like_dom_sf"/>
</dbReference>
<dbReference type="AlphaFoldDB" id="E9FS50"/>
<protein>
    <recommendedName>
        <fullName evidence="5">DNA damage-binding protein 2</fullName>
    </recommendedName>
    <alternativeName>
        <fullName evidence="14">Damage-specific DNA-binding protein 2</fullName>
    </alternativeName>
</protein>
<evidence type="ECO:0000256" key="14">
    <source>
        <dbReference type="ARBA" id="ARBA00031670"/>
    </source>
</evidence>
<evidence type="ECO:0000256" key="4">
    <source>
        <dbReference type="ARBA" id="ARBA00005434"/>
    </source>
</evidence>
<evidence type="ECO:0000256" key="15">
    <source>
        <dbReference type="PROSITE-ProRule" id="PRU00221"/>
    </source>
</evidence>
<dbReference type="InParanoid" id="E9FS50"/>
<keyword evidence="18" id="KW-1185">Reference proteome</keyword>
<name>E9FS50_DAPPU</name>
<evidence type="ECO:0000256" key="6">
    <source>
        <dbReference type="ARBA" id="ARBA00022454"/>
    </source>
</evidence>
<keyword evidence="6" id="KW-0158">Chromosome</keyword>
<dbReference type="InterPro" id="IPR001680">
    <property type="entry name" value="WD40_rpt"/>
</dbReference>
<evidence type="ECO:0000256" key="11">
    <source>
        <dbReference type="ARBA" id="ARBA00023125"/>
    </source>
</evidence>
<dbReference type="Pfam" id="PF00400">
    <property type="entry name" value="WD40"/>
    <property type="match status" value="1"/>
</dbReference>
<evidence type="ECO:0000256" key="12">
    <source>
        <dbReference type="ARBA" id="ARBA00023204"/>
    </source>
</evidence>
<dbReference type="SMART" id="SM00320">
    <property type="entry name" value="WD40"/>
    <property type="match status" value="4"/>
</dbReference>
<evidence type="ECO:0000256" key="5">
    <source>
        <dbReference type="ARBA" id="ARBA00014580"/>
    </source>
</evidence>
<comment type="pathway">
    <text evidence="3">Protein modification; protein ubiquitination.</text>
</comment>
<reference evidence="17 18" key="1">
    <citation type="journal article" date="2011" name="Science">
        <title>The ecoresponsive genome of Daphnia pulex.</title>
        <authorList>
            <person name="Colbourne J.K."/>
            <person name="Pfrender M.E."/>
            <person name="Gilbert D."/>
            <person name="Thomas W.K."/>
            <person name="Tucker A."/>
            <person name="Oakley T.H."/>
            <person name="Tokishita S."/>
            <person name="Aerts A."/>
            <person name="Arnold G.J."/>
            <person name="Basu M.K."/>
            <person name="Bauer D.J."/>
            <person name="Caceres C.E."/>
            <person name="Carmel L."/>
            <person name="Casola C."/>
            <person name="Choi J.H."/>
            <person name="Detter J.C."/>
            <person name="Dong Q."/>
            <person name="Dusheyko S."/>
            <person name="Eads B.D."/>
            <person name="Frohlich T."/>
            <person name="Geiler-Samerotte K.A."/>
            <person name="Gerlach D."/>
            <person name="Hatcher P."/>
            <person name="Jogdeo S."/>
            <person name="Krijgsveld J."/>
            <person name="Kriventseva E.V."/>
            <person name="Kultz D."/>
            <person name="Laforsch C."/>
            <person name="Lindquist E."/>
            <person name="Lopez J."/>
            <person name="Manak J.R."/>
            <person name="Muller J."/>
            <person name="Pangilinan J."/>
            <person name="Patwardhan R.P."/>
            <person name="Pitluck S."/>
            <person name="Pritham E.J."/>
            <person name="Rechtsteiner A."/>
            <person name="Rho M."/>
            <person name="Rogozin I.B."/>
            <person name="Sakarya O."/>
            <person name="Salamov A."/>
            <person name="Schaack S."/>
            <person name="Shapiro H."/>
            <person name="Shiga Y."/>
            <person name="Skalitzky C."/>
            <person name="Smith Z."/>
            <person name="Souvorov A."/>
            <person name="Sung W."/>
            <person name="Tang Z."/>
            <person name="Tsuchiya D."/>
            <person name="Tu H."/>
            <person name="Vos H."/>
            <person name="Wang M."/>
            <person name="Wolf Y.I."/>
            <person name="Yamagata H."/>
            <person name="Yamada T."/>
            <person name="Ye Y."/>
            <person name="Shaw J.R."/>
            <person name="Andrews J."/>
            <person name="Crease T.J."/>
            <person name="Tang H."/>
            <person name="Lucas S.M."/>
            <person name="Robertson H.M."/>
            <person name="Bork P."/>
            <person name="Koonin E.V."/>
            <person name="Zdobnov E.M."/>
            <person name="Grigoriev I.V."/>
            <person name="Lynch M."/>
            <person name="Boore J.L."/>
        </authorList>
    </citation>
    <scope>NUCLEOTIDE SEQUENCE [LARGE SCALE GENOMIC DNA]</scope>
</reference>
<evidence type="ECO:0000256" key="13">
    <source>
        <dbReference type="ARBA" id="ARBA00023242"/>
    </source>
</evidence>
<organism evidence="17 18">
    <name type="scientific">Daphnia pulex</name>
    <name type="common">Water flea</name>
    <dbReference type="NCBI Taxonomy" id="6669"/>
    <lineage>
        <taxon>Eukaryota</taxon>
        <taxon>Metazoa</taxon>
        <taxon>Ecdysozoa</taxon>
        <taxon>Arthropoda</taxon>
        <taxon>Crustacea</taxon>
        <taxon>Branchiopoda</taxon>
        <taxon>Diplostraca</taxon>
        <taxon>Cladocera</taxon>
        <taxon>Anomopoda</taxon>
        <taxon>Daphniidae</taxon>
        <taxon>Daphnia</taxon>
    </lineage>
</organism>
<dbReference type="Gene3D" id="2.130.10.10">
    <property type="entry name" value="YVTN repeat-like/Quinoprotein amine dehydrogenase"/>
    <property type="match status" value="1"/>
</dbReference>
<dbReference type="InterPro" id="IPR036322">
    <property type="entry name" value="WD40_repeat_dom_sf"/>
</dbReference>
<comment type="similarity">
    <text evidence="4">Belongs to the WD repeat DDB2/WDR76 family.</text>
</comment>
<proteinExistence type="inferred from homology"/>
<dbReference type="PROSITE" id="PS50082">
    <property type="entry name" value="WD_REPEATS_2"/>
    <property type="match status" value="1"/>
</dbReference>
<evidence type="ECO:0000313" key="18">
    <source>
        <dbReference type="Proteomes" id="UP000000305"/>
    </source>
</evidence>
<keyword evidence="7 15" id="KW-0853">WD repeat</keyword>
<feature type="region of interest" description="Disordered" evidence="16">
    <location>
        <begin position="355"/>
        <end position="382"/>
    </location>
</feature>
<sequence>MQCVQHLKVFKTASPFDRRITSLVWHPKSLTTLAVGSKGGDIILWNHQHESHDVFIQGLGAGGSIQAMKFDYNEDNHLYTCSIDGTFCRRNLRSNQVTVYLNTGEDCFNNWYTSFDVSFTGGLLLAGDNKGYVNLLTKDGTPIWKQRLHKSKVHHIEFHTGTPWLFATSSGDNFVRLWDVRNIKNTESALVELKHEKGGVNSAYFSPAHGTRLLITDQHSELKIFSGPLWNLETKILHPHRHFQHISPIKADWHPLEDIVVVGRYPDPKFTGSQGMDTFNPGTEPRTVDFFDASDGELICQLEPVGQKGIMCLNRFDQLGNILASAHGAHILLWAPKYSETNIPSTSDICQSVQAPMRRPLTMDNDNDLKKKKRNTSSRKQK</sequence>
<keyword evidence="10" id="KW-0833">Ubl conjugation pathway</keyword>
<dbReference type="Proteomes" id="UP000000305">
    <property type="component" value="Unassembled WGS sequence"/>
</dbReference>
<comment type="subcellular location">
    <subcellularLocation>
        <location evidence="2">Chromosome</location>
    </subcellularLocation>
    <subcellularLocation>
        <location evidence="1">Nucleus</location>
    </subcellularLocation>
</comment>
<feature type="repeat" description="WD" evidence="15">
    <location>
        <begin position="146"/>
        <end position="188"/>
    </location>
</feature>
<keyword evidence="11" id="KW-0238">DNA-binding</keyword>
<dbReference type="OMA" id="CGHEHHN"/>
<keyword evidence="13" id="KW-0539">Nucleus</keyword>
<dbReference type="STRING" id="6669.E9FS50"/>
<dbReference type="eggNOG" id="KOG4328">
    <property type="taxonomic scope" value="Eukaryota"/>
</dbReference>
<dbReference type="PANTHER" id="PTHR15169">
    <property type="entry name" value="DAMAGE-SPECIFIC DNA BINDING PROTEIN 2"/>
    <property type="match status" value="1"/>
</dbReference>
<dbReference type="PANTHER" id="PTHR15169:SF0">
    <property type="entry name" value="DNA DAMAGE-BINDING PROTEIN 2"/>
    <property type="match status" value="1"/>
</dbReference>
<keyword evidence="9" id="KW-0227">DNA damage</keyword>
<evidence type="ECO:0000256" key="3">
    <source>
        <dbReference type="ARBA" id="ARBA00004906"/>
    </source>
</evidence>